<evidence type="ECO:0000256" key="1">
    <source>
        <dbReference type="SAM" id="SignalP"/>
    </source>
</evidence>
<feature type="chain" id="PRO_5038733322" evidence="1">
    <location>
        <begin position="25"/>
        <end position="180"/>
    </location>
</feature>
<keyword evidence="1" id="KW-0732">Signal</keyword>
<sequence>MRCANVIIAGSCGLLLTLSSLAPAGVVLAEELSAPPVEVLQREVSSLQLEEGKTYTLQELLDRTSLSTYEKEQLAQQIIADVQREILEEQSQSMFRALVTYVYNHLNPAEVREAADLYEVTGTLAPLIRRFGGAIGAFYTLTAMEYRYAADRGWGIDFLITLDPYNPTSTGMDFSFRYSH</sequence>
<dbReference type="EMBL" id="WIJP01000002">
    <property type="protein sequence ID" value="MQQ29138.1"/>
    <property type="molecule type" value="Genomic_DNA"/>
</dbReference>
<dbReference type="AlphaFoldDB" id="A0A6I1TUX7"/>
<gene>
    <name evidence="2" type="ORF">GEZ84_01825</name>
</gene>
<organism evidence="2 3">
    <name type="scientific">Streptococcus mitis</name>
    <dbReference type="NCBI Taxonomy" id="28037"/>
    <lineage>
        <taxon>Bacteria</taxon>
        <taxon>Bacillati</taxon>
        <taxon>Bacillota</taxon>
        <taxon>Bacilli</taxon>
        <taxon>Lactobacillales</taxon>
        <taxon>Streptococcaceae</taxon>
        <taxon>Streptococcus</taxon>
        <taxon>Streptococcus mitis group</taxon>
    </lineage>
</organism>
<evidence type="ECO:0000313" key="3">
    <source>
        <dbReference type="Proteomes" id="UP000438885"/>
    </source>
</evidence>
<name>A0A6I1TUX7_STRMT</name>
<dbReference type="Proteomes" id="UP000438885">
    <property type="component" value="Unassembled WGS sequence"/>
</dbReference>
<accession>A0A6I1TUX7</accession>
<comment type="caution">
    <text evidence="2">The sequence shown here is derived from an EMBL/GenBank/DDBJ whole genome shotgun (WGS) entry which is preliminary data.</text>
</comment>
<reference evidence="2 3" key="1">
    <citation type="submission" date="2019-10" db="EMBL/GenBank/DDBJ databases">
        <title>Streptococcus mitis of the oral and urogenital tracts.</title>
        <authorList>
            <person name="Price T."/>
            <person name="Mores C.R."/>
            <person name="Putonti C."/>
            <person name="Wolfe A.J."/>
        </authorList>
    </citation>
    <scope>NUCLEOTIDE SEQUENCE [LARGE SCALE GENOMIC DNA]</scope>
    <source>
        <strain evidence="2 3">SM10</strain>
    </source>
</reference>
<feature type="signal peptide" evidence="1">
    <location>
        <begin position="1"/>
        <end position="24"/>
    </location>
</feature>
<evidence type="ECO:0000313" key="2">
    <source>
        <dbReference type="EMBL" id="MQQ29138.1"/>
    </source>
</evidence>
<dbReference type="RefSeq" id="WP_153223123.1">
    <property type="nucleotide sequence ID" value="NZ_WIJP01000002.1"/>
</dbReference>
<proteinExistence type="predicted"/>
<protein>
    <submittedName>
        <fullName evidence="2">Uncharacterized protein</fullName>
    </submittedName>
</protein>